<sequence>MKTFLKEESGSVIILVVLCMTVFIGSIAFVIDMGSLYLEKNRLQKIVDAAALAGAQELPSSETKARQEVYKTIELNDDDLKQFTTSINSDSTLIEVSGEKQGTLFFAKVLGLREPTIKASAVVQLQPLTTGKGSIPLGVQPSMNLSFGSLQTLKVSDSAYGHFGAIALTGPGAKDYETDLKNGYEFDLTVGITLNTQTGQLAGPTRRAVLDRISRCPNATYLNYPPNCSRVVLIPIYEPVQTDQKQIKQVKVVGFGSFFLEDVATTSEGAEVTGRFIQFSQLGTSSPNQVNYGTFGFKLVQ</sequence>
<evidence type="ECO:0000256" key="1">
    <source>
        <dbReference type="SAM" id="Phobius"/>
    </source>
</evidence>
<dbReference type="OrthoDB" id="5447051at2"/>
<dbReference type="Pfam" id="PF13400">
    <property type="entry name" value="Tad"/>
    <property type="match status" value="1"/>
</dbReference>
<feature type="domain" description="Putative Flp pilus-assembly TadG-like N-terminal" evidence="2">
    <location>
        <begin position="10"/>
        <end position="56"/>
    </location>
</feature>
<accession>A0A1S2LHT7</accession>
<organism evidence="3 4">
    <name type="scientific">Anaerobacillus alkalilacustris</name>
    <dbReference type="NCBI Taxonomy" id="393763"/>
    <lineage>
        <taxon>Bacteria</taxon>
        <taxon>Bacillati</taxon>
        <taxon>Bacillota</taxon>
        <taxon>Bacilli</taxon>
        <taxon>Bacillales</taxon>
        <taxon>Bacillaceae</taxon>
        <taxon>Anaerobacillus</taxon>
    </lineage>
</organism>
<gene>
    <name evidence="3" type="ORF">BKP37_16730</name>
</gene>
<comment type="caution">
    <text evidence="3">The sequence shown here is derived from an EMBL/GenBank/DDBJ whole genome shotgun (WGS) entry which is preliminary data.</text>
</comment>
<name>A0A1S2LHT7_9BACI</name>
<evidence type="ECO:0000313" key="4">
    <source>
        <dbReference type="Proteomes" id="UP000179524"/>
    </source>
</evidence>
<dbReference type="RefSeq" id="WP_071310768.1">
    <property type="nucleotide sequence ID" value="NZ_MLQR01000045.1"/>
</dbReference>
<keyword evidence="1" id="KW-0472">Membrane</keyword>
<dbReference type="Proteomes" id="UP000179524">
    <property type="component" value="Unassembled WGS sequence"/>
</dbReference>
<evidence type="ECO:0000313" key="3">
    <source>
        <dbReference type="EMBL" id="OIJ11055.1"/>
    </source>
</evidence>
<evidence type="ECO:0000259" key="2">
    <source>
        <dbReference type="Pfam" id="PF13400"/>
    </source>
</evidence>
<keyword evidence="1" id="KW-1133">Transmembrane helix</keyword>
<reference evidence="3 4" key="1">
    <citation type="submission" date="2016-10" db="EMBL/GenBank/DDBJ databases">
        <title>Draft genome sequences of four alkaliphilic bacteria belonging to the Anaerobacillus genus.</title>
        <authorList>
            <person name="Bassil N.M."/>
            <person name="Lloyd J.R."/>
        </authorList>
    </citation>
    <scope>NUCLEOTIDE SEQUENCE [LARGE SCALE GENOMIC DNA]</scope>
    <source>
        <strain evidence="3 4">DSM 18345</strain>
    </source>
</reference>
<proteinExistence type="predicted"/>
<keyword evidence="4" id="KW-1185">Reference proteome</keyword>
<dbReference type="AlphaFoldDB" id="A0A1S2LHT7"/>
<keyword evidence="1" id="KW-0812">Transmembrane</keyword>
<protein>
    <recommendedName>
        <fullName evidence="2">Putative Flp pilus-assembly TadG-like N-terminal domain-containing protein</fullName>
    </recommendedName>
</protein>
<feature type="transmembrane region" description="Helical" evidence="1">
    <location>
        <begin position="12"/>
        <end position="38"/>
    </location>
</feature>
<dbReference type="InterPro" id="IPR028087">
    <property type="entry name" value="Tad_N"/>
</dbReference>
<dbReference type="EMBL" id="MLQR01000045">
    <property type="protein sequence ID" value="OIJ11055.1"/>
    <property type="molecule type" value="Genomic_DNA"/>
</dbReference>